<feature type="domain" description="Heparinase II/III-like C-terminal" evidence="5">
    <location>
        <begin position="430"/>
        <end position="642"/>
    </location>
</feature>
<evidence type="ECO:0000256" key="2">
    <source>
        <dbReference type="ARBA" id="ARBA00022729"/>
    </source>
</evidence>
<gene>
    <name evidence="7" type="ORF">PM10SUCC1_24300</name>
</gene>
<dbReference type="InterPro" id="IPR008929">
    <property type="entry name" value="Chondroitin_lyas"/>
</dbReference>
<dbReference type="Pfam" id="PF16889">
    <property type="entry name" value="Hepar_II_III_N"/>
    <property type="match status" value="1"/>
</dbReference>
<reference evidence="7" key="1">
    <citation type="submission" date="2022-12" db="EMBL/GenBank/DDBJ databases">
        <title>Reference genome sequencing for broad-spectrum identification of bacterial and archaeal isolates by mass spectrometry.</title>
        <authorList>
            <person name="Sekiguchi Y."/>
            <person name="Tourlousse D.M."/>
        </authorList>
    </citation>
    <scope>NUCLEOTIDE SEQUENCE</scope>
    <source>
        <strain evidence="7">10succ1</strain>
    </source>
</reference>
<evidence type="ECO:0000256" key="3">
    <source>
        <dbReference type="ARBA" id="ARBA00022764"/>
    </source>
</evidence>
<dbReference type="RefSeq" id="WP_281836317.1">
    <property type="nucleotide sequence ID" value="NZ_BSDY01000011.1"/>
</dbReference>
<accession>A0A9W6GNG5</accession>
<dbReference type="GO" id="GO:0016829">
    <property type="term" value="F:lyase activity"/>
    <property type="evidence" value="ECO:0007669"/>
    <property type="project" value="UniProtKB-KW"/>
</dbReference>
<keyword evidence="4" id="KW-0456">Lyase</keyword>
<dbReference type="EMBL" id="BSDY01000011">
    <property type="protein sequence ID" value="GLI56916.1"/>
    <property type="molecule type" value="Genomic_DNA"/>
</dbReference>
<evidence type="ECO:0000313" key="7">
    <source>
        <dbReference type="EMBL" id="GLI56916.1"/>
    </source>
</evidence>
<dbReference type="InterPro" id="IPR012480">
    <property type="entry name" value="Hepar_II_III_C"/>
</dbReference>
<dbReference type="PANTHER" id="PTHR39210">
    <property type="entry name" value="HEPARIN-SULFATE LYASE"/>
    <property type="match status" value="1"/>
</dbReference>
<feature type="domain" description="Heparin-sulfate lyase N-terminal" evidence="6">
    <location>
        <begin position="44"/>
        <end position="364"/>
    </location>
</feature>
<evidence type="ECO:0000256" key="4">
    <source>
        <dbReference type="ARBA" id="ARBA00023239"/>
    </source>
</evidence>
<comment type="caution">
    <text evidence="7">The sequence shown here is derived from an EMBL/GenBank/DDBJ whole genome shotgun (WGS) entry which is preliminary data.</text>
</comment>
<name>A0A9W6GNG5_9FUSO</name>
<dbReference type="GO" id="GO:0042597">
    <property type="term" value="C:periplasmic space"/>
    <property type="evidence" value="ECO:0007669"/>
    <property type="project" value="UniProtKB-SubCell"/>
</dbReference>
<protein>
    <recommendedName>
        <fullName evidence="9">Heparin-sulfate lyase N-terminal domain-containing protein</fullName>
    </recommendedName>
</protein>
<sequence>MINKIIYEYENLRIKYSNYEILKKVYVRLFEKIFHVFNESVVIKIKSEIKDGKFDKFIPNDLFFFNSKDKKKYNKFLEELDLDKNIIFQANKICDHKFNLLGSGEINLGRKINWHKDYKSDFCWPKLYYKKLKIVDLNNDSDVKFPWELSRFQHIPTLGQAYWLTNDEKFALEFKEEVEDWIKENPVYIGVNWTCTMDVCIRVINFIIGYFYFNNSAHIDEKFKKNLFKNLYVSGKFIKRNLECDVVGHGNNHYLTNLVGLIWLGLFMKDFDSEARKWLDEGLNRLLSEFEYQVNEEGTNFEASIPYHRLATELLLSTTILCEKNNIKFDSNYTFRLEKMCEFILNYTKNNGLAPQIGDADDGRLHIFSNYGQEEKRDHRHLMAVAGEYFNRDDFRECGKNYKSEALWLTGRAKNSLGLKSLKEVKTIGYPQMGYFIIKDNRVNILIRCGGVGQAGMGGHAHNDQLSVEIQIDGNDVFIDPGTFVYTANYKTRNLLRSTELHNTVSIEGLEQNHIEEKALFKLYDRSKAKCIKFEKEGEKTCFEGLHYGYQENLGVVHTRKIIYDPKNYKIEITDSISNNKGFKANWILGSDVKVEKFDETIIKTSDEVTIQCNNECFLEDVLVSPSYGVSLESKKIVNKAKQENYFEIKIPVRKEEC</sequence>
<evidence type="ECO:0000259" key="6">
    <source>
        <dbReference type="Pfam" id="PF16889"/>
    </source>
</evidence>
<keyword evidence="8" id="KW-1185">Reference proteome</keyword>
<dbReference type="SUPFAM" id="SSF48230">
    <property type="entry name" value="Chondroitin AC/alginate lyase"/>
    <property type="match status" value="1"/>
</dbReference>
<dbReference type="InterPro" id="IPR031680">
    <property type="entry name" value="Hepar_II_III_N"/>
</dbReference>
<evidence type="ECO:0000313" key="8">
    <source>
        <dbReference type="Proteomes" id="UP001144471"/>
    </source>
</evidence>
<dbReference type="Gene3D" id="2.70.98.70">
    <property type="match status" value="1"/>
</dbReference>
<keyword evidence="3" id="KW-0574">Periplasm</keyword>
<evidence type="ECO:0000256" key="1">
    <source>
        <dbReference type="ARBA" id="ARBA00004418"/>
    </source>
</evidence>
<dbReference type="PANTHER" id="PTHR39210:SF1">
    <property type="entry name" value="HEPARIN-SULFATE LYASE"/>
    <property type="match status" value="1"/>
</dbReference>
<organism evidence="7 8">
    <name type="scientific">Propionigenium maris DSM 9537</name>
    <dbReference type="NCBI Taxonomy" id="1123000"/>
    <lineage>
        <taxon>Bacteria</taxon>
        <taxon>Fusobacteriati</taxon>
        <taxon>Fusobacteriota</taxon>
        <taxon>Fusobacteriia</taxon>
        <taxon>Fusobacteriales</taxon>
        <taxon>Fusobacteriaceae</taxon>
        <taxon>Propionigenium</taxon>
    </lineage>
</organism>
<dbReference type="Pfam" id="PF07940">
    <property type="entry name" value="Hepar_II_III_C"/>
    <property type="match status" value="1"/>
</dbReference>
<evidence type="ECO:0000259" key="5">
    <source>
        <dbReference type="Pfam" id="PF07940"/>
    </source>
</evidence>
<proteinExistence type="predicted"/>
<evidence type="ECO:0008006" key="9">
    <source>
        <dbReference type="Google" id="ProtNLM"/>
    </source>
</evidence>
<dbReference type="Gene3D" id="1.50.10.100">
    <property type="entry name" value="Chondroitin AC/alginate lyase"/>
    <property type="match status" value="1"/>
</dbReference>
<dbReference type="AlphaFoldDB" id="A0A9W6GNG5"/>
<dbReference type="Proteomes" id="UP001144471">
    <property type="component" value="Unassembled WGS sequence"/>
</dbReference>
<keyword evidence="2" id="KW-0732">Signal</keyword>
<comment type="subcellular location">
    <subcellularLocation>
        <location evidence="1">Periplasm</location>
    </subcellularLocation>
</comment>